<proteinExistence type="inferred from homology"/>
<dbReference type="GeneID" id="15332856"/>
<evidence type="ECO:0000256" key="3">
    <source>
        <dbReference type="ARBA" id="ARBA00022448"/>
    </source>
</evidence>
<name>M4QKK5_ANDGO</name>
<keyword evidence="3" id="KW-0813">Transport</keyword>
<evidence type="ECO:0000256" key="12">
    <source>
        <dbReference type="SAM" id="Phobius"/>
    </source>
</evidence>
<keyword evidence="4" id="KW-0138">CF(0)</keyword>
<dbReference type="SUPFAM" id="SSF81336">
    <property type="entry name" value="F1F0 ATP synthase subunit A"/>
    <property type="match status" value="1"/>
</dbReference>
<dbReference type="InterPro" id="IPR035908">
    <property type="entry name" value="F0_ATP_A_sf"/>
</dbReference>
<dbReference type="InterPro" id="IPR000568">
    <property type="entry name" value="ATP_synth_F0_asu"/>
</dbReference>
<evidence type="ECO:0000256" key="1">
    <source>
        <dbReference type="ARBA" id="ARBA00004448"/>
    </source>
</evidence>
<keyword evidence="13" id="KW-0378">Hydrolase</keyword>
<dbReference type="RefSeq" id="YP_007890509.1">
    <property type="nucleotide sequence ID" value="NC_021124.1"/>
</dbReference>
<comment type="subcellular location">
    <subcellularLocation>
        <location evidence="1 11">Mitochondrion inner membrane</location>
        <topology evidence="1 11">Multi-pass membrane protein</topology>
    </subcellularLocation>
</comment>
<comment type="similarity">
    <text evidence="2">Belongs to the ATPase A chain family.</text>
</comment>
<feature type="transmembrane region" description="Helical" evidence="12">
    <location>
        <begin position="224"/>
        <end position="243"/>
    </location>
</feature>
<evidence type="ECO:0000256" key="11">
    <source>
        <dbReference type="RuleBase" id="RU004450"/>
    </source>
</evidence>
<feature type="transmembrane region" description="Helical" evidence="12">
    <location>
        <begin position="85"/>
        <end position="103"/>
    </location>
</feature>
<evidence type="ECO:0000256" key="5">
    <source>
        <dbReference type="ARBA" id="ARBA00022692"/>
    </source>
</evidence>
<dbReference type="HAMAP" id="MF_01393">
    <property type="entry name" value="ATP_synth_a_bact"/>
    <property type="match status" value="1"/>
</dbReference>
<feature type="transmembrane region" description="Helical" evidence="12">
    <location>
        <begin position="191"/>
        <end position="218"/>
    </location>
</feature>
<reference evidence="13" key="1">
    <citation type="journal article" date="2013" name="Genome Biol. Evol.">
        <title>Strikingly bacteria-like and gene-rich mitochondrial genomes throughout jakobid protists.</title>
        <authorList>
            <person name="Burger G."/>
            <person name="Gray M.W."/>
            <person name="Forget L."/>
            <person name="Lang B.F."/>
        </authorList>
    </citation>
    <scope>NUCLEOTIDE SEQUENCE</scope>
    <source>
        <strain evidence="13">ATCC PRA-185</strain>
    </source>
</reference>
<keyword evidence="8" id="KW-0406">Ion transport</keyword>
<evidence type="ECO:0000256" key="2">
    <source>
        <dbReference type="ARBA" id="ARBA00006810"/>
    </source>
</evidence>
<dbReference type="Pfam" id="PF00119">
    <property type="entry name" value="ATP-synt_A"/>
    <property type="match status" value="1"/>
</dbReference>
<dbReference type="GO" id="GO:0016787">
    <property type="term" value="F:hydrolase activity"/>
    <property type="evidence" value="ECO:0007669"/>
    <property type="project" value="UniProtKB-KW"/>
</dbReference>
<dbReference type="GO" id="GO:0005743">
    <property type="term" value="C:mitochondrial inner membrane"/>
    <property type="evidence" value="ECO:0007669"/>
    <property type="project" value="UniProtKB-SubCell"/>
</dbReference>
<dbReference type="PRINTS" id="PR00123">
    <property type="entry name" value="ATPASEA"/>
</dbReference>
<accession>M4QKK5</accession>
<keyword evidence="5 12" id="KW-0812">Transmembrane</keyword>
<evidence type="ECO:0000256" key="10">
    <source>
        <dbReference type="ARBA" id="ARBA00023310"/>
    </source>
</evidence>
<protein>
    <recommendedName>
        <fullName evidence="11">ATP synthase subunit a</fullName>
    </recommendedName>
</protein>
<feature type="transmembrane region" description="Helical" evidence="12">
    <location>
        <begin position="157"/>
        <end position="179"/>
    </location>
</feature>
<evidence type="ECO:0000313" key="13">
    <source>
        <dbReference type="EMBL" id="AGH24003.1"/>
    </source>
</evidence>
<evidence type="ECO:0000256" key="8">
    <source>
        <dbReference type="ARBA" id="ARBA00023065"/>
    </source>
</evidence>
<dbReference type="NCBIfam" id="NF004482">
    <property type="entry name" value="PRK05815.2-4"/>
    <property type="match status" value="1"/>
</dbReference>
<dbReference type="PANTHER" id="PTHR11410:SF0">
    <property type="entry name" value="ATP SYNTHASE SUBUNIT A"/>
    <property type="match status" value="1"/>
</dbReference>
<dbReference type="Gene3D" id="1.20.120.220">
    <property type="entry name" value="ATP synthase, F0 complex, subunit A"/>
    <property type="match status" value="1"/>
</dbReference>
<dbReference type="GO" id="GO:0046933">
    <property type="term" value="F:proton-transporting ATP synthase activity, rotational mechanism"/>
    <property type="evidence" value="ECO:0007669"/>
    <property type="project" value="TreeGrafter"/>
</dbReference>
<dbReference type="PROSITE" id="PS00449">
    <property type="entry name" value="ATPASE_A"/>
    <property type="match status" value="1"/>
</dbReference>
<dbReference type="InterPro" id="IPR045083">
    <property type="entry name" value="ATP_synth_F0_asu_bact/mt"/>
</dbReference>
<feature type="transmembrane region" description="Helical" evidence="12">
    <location>
        <begin position="115"/>
        <end position="137"/>
    </location>
</feature>
<keyword evidence="10" id="KW-0066">ATP synthesis</keyword>
<evidence type="ECO:0000256" key="9">
    <source>
        <dbReference type="ARBA" id="ARBA00023136"/>
    </source>
</evidence>
<keyword evidence="7 12" id="KW-1133">Transmembrane helix</keyword>
<keyword evidence="9 12" id="KW-0472">Membrane</keyword>
<evidence type="ECO:0000256" key="6">
    <source>
        <dbReference type="ARBA" id="ARBA00022781"/>
    </source>
</evidence>
<gene>
    <name evidence="13" type="primary">atp6</name>
</gene>
<geneLocation type="mitochondrion" evidence="13"/>
<dbReference type="PANTHER" id="PTHR11410">
    <property type="entry name" value="ATP SYNTHASE SUBUNIT A"/>
    <property type="match status" value="1"/>
</dbReference>
<feature type="transmembrane region" description="Helical" evidence="12">
    <location>
        <begin position="32"/>
        <end position="49"/>
    </location>
</feature>
<dbReference type="GO" id="GO:0045259">
    <property type="term" value="C:proton-transporting ATP synthase complex"/>
    <property type="evidence" value="ECO:0007669"/>
    <property type="project" value="UniProtKB-KW"/>
</dbReference>
<keyword evidence="6" id="KW-0375">Hydrogen ion transport</keyword>
<dbReference type="FunFam" id="1.20.120.220:FF:000003">
    <property type="entry name" value="ATP synthase subunit a"/>
    <property type="match status" value="1"/>
</dbReference>
<dbReference type="CDD" id="cd00310">
    <property type="entry name" value="ATP-synt_Fo_a_6"/>
    <property type="match status" value="1"/>
</dbReference>
<evidence type="ECO:0000256" key="4">
    <source>
        <dbReference type="ARBA" id="ARBA00022547"/>
    </source>
</evidence>
<keyword evidence="13" id="KW-0496">Mitochondrion</keyword>
<evidence type="ECO:0000256" key="7">
    <source>
        <dbReference type="ARBA" id="ARBA00022989"/>
    </source>
</evidence>
<dbReference type="InterPro" id="IPR023011">
    <property type="entry name" value="ATP_synth_F0_asu_AS"/>
</dbReference>
<dbReference type="NCBIfam" id="TIGR01131">
    <property type="entry name" value="ATP_synt_6_or_A"/>
    <property type="match status" value="1"/>
</dbReference>
<dbReference type="AlphaFoldDB" id="M4QKK5"/>
<organism evidence="13">
    <name type="scientific">Andalucia godoyi</name>
    <name type="common">Flagellate</name>
    <dbReference type="NCBI Taxonomy" id="505711"/>
    <lineage>
        <taxon>Eukaryota</taxon>
        <taxon>Discoba</taxon>
        <taxon>Jakobida</taxon>
        <taxon>Andalucina</taxon>
        <taxon>Andaluciidae</taxon>
        <taxon>Andalucia</taxon>
    </lineage>
</organism>
<dbReference type="EMBL" id="KC353352">
    <property type="protein sequence ID" value="AGH24003.1"/>
    <property type="molecule type" value="Genomic_DNA"/>
</dbReference>
<sequence length="249" mass="27781">MFISSPFEQFQIVSFLPIKFGTLNLSFTNSSFYMLLVVLFIIALFALSTQKATIIPSRWQSIVEMLYEFVHNLVEEQVGPKGLRYFPVLFSVFLFILVSNLLGMIPYSFTVTSHIIVTFGLALAVFIGINIIGLSIHGAHFFSLFLPQGAPLALAPFLVLIELISYLFRVVSLAVRLFANMMSGHSLLKILSGFAWTMMCMGGFMFVASFIPLAIIFALTGLELAIAFLQAYVFTLLTCIYLNDAINLH</sequence>